<evidence type="ECO:0000259" key="1">
    <source>
        <dbReference type="PROSITE" id="PS51819"/>
    </source>
</evidence>
<dbReference type="Proteomes" id="UP000308121">
    <property type="component" value="Unassembled WGS sequence"/>
</dbReference>
<gene>
    <name evidence="2" type="ORF">FA014_10655</name>
</gene>
<evidence type="ECO:0000313" key="3">
    <source>
        <dbReference type="Proteomes" id="UP000308121"/>
    </source>
</evidence>
<dbReference type="OrthoDB" id="956698at2"/>
<dbReference type="Pfam" id="PF00903">
    <property type="entry name" value="Glyoxalase"/>
    <property type="match status" value="1"/>
</dbReference>
<dbReference type="AlphaFoldDB" id="A0A7Z8JYP3"/>
<dbReference type="InterPro" id="IPR029068">
    <property type="entry name" value="Glyas_Bleomycin-R_OHBP_Dase"/>
</dbReference>
<dbReference type="InterPro" id="IPR004360">
    <property type="entry name" value="Glyas_Fos-R_dOase_dom"/>
</dbReference>
<sequence>MEVLGIDNVFRQVGDLDQAVAFYTGVLGLRLHRRFDAMGTALFAVGDEVPGLGVQVVDAPRTDGHRVWVEVPDARAAARELTDRGATLCAPPFEVGTGWTVEVADPWGNVTGFTDYVLRPELGRPAAR</sequence>
<dbReference type="SUPFAM" id="SSF54593">
    <property type="entry name" value="Glyoxalase/Bleomycin resistance protein/Dihydroxybiphenyl dioxygenase"/>
    <property type="match status" value="1"/>
</dbReference>
<dbReference type="PROSITE" id="PS51819">
    <property type="entry name" value="VOC"/>
    <property type="match status" value="1"/>
</dbReference>
<organism evidence="2 3">
    <name type="scientific">Cellulomonas hominis</name>
    <dbReference type="NCBI Taxonomy" id="156981"/>
    <lineage>
        <taxon>Bacteria</taxon>
        <taxon>Bacillati</taxon>
        <taxon>Actinomycetota</taxon>
        <taxon>Actinomycetes</taxon>
        <taxon>Micrococcales</taxon>
        <taxon>Cellulomonadaceae</taxon>
        <taxon>Cellulomonas</taxon>
    </lineage>
</organism>
<feature type="domain" description="VOC" evidence="1">
    <location>
        <begin position="5"/>
        <end position="116"/>
    </location>
</feature>
<name>A0A7Z8JYP3_9CELL</name>
<reference evidence="2 3" key="1">
    <citation type="submission" date="2019-05" db="EMBL/GenBank/DDBJ databases">
        <title>Genome sequence of Cellulomonas hominis strain CS1.</title>
        <authorList>
            <person name="Belmont J."/>
            <person name="Maclea K.S."/>
        </authorList>
    </citation>
    <scope>NUCLEOTIDE SEQUENCE [LARGE SCALE GENOMIC DNA]</scope>
    <source>
        <strain evidence="2 3">CS1</strain>
    </source>
</reference>
<proteinExistence type="predicted"/>
<dbReference type="Gene3D" id="3.10.180.10">
    <property type="entry name" value="2,3-Dihydroxybiphenyl 1,2-Dioxygenase, domain 1"/>
    <property type="match status" value="1"/>
</dbReference>
<protein>
    <submittedName>
        <fullName evidence="2">VOC family protein</fullName>
    </submittedName>
</protein>
<dbReference type="InterPro" id="IPR037523">
    <property type="entry name" value="VOC_core"/>
</dbReference>
<dbReference type="RefSeq" id="WP_154729665.1">
    <property type="nucleotide sequence ID" value="NZ_SZYE01000076.1"/>
</dbReference>
<accession>A0A7Z8JYP3</accession>
<dbReference type="EMBL" id="SZYE01000076">
    <property type="protein sequence ID" value="TKR23548.1"/>
    <property type="molecule type" value="Genomic_DNA"/>
</dbReference>
<evidence type="ECO:0000313" key="2">
    <source>
        <dbReference type="EMBL" id="TKR23548.1"/>
    </source>
</evidence>
<comment type="caution">
    <text evidence="2">The sequence shown here is derived from an EMBL/GenBank/DDBJ whole genome shotgun (WGS) entry which is preliminary data.</text>
</comment>